<accession>A0ABN7U9R8</accession>
<keyword evidence="2" id="KW-1185">Reference proteome</keyword>
<comment type="caution">
    <text evidence="1">The sequence shown here is derived from an EMBL/GenBank/DDBJ whole genome shotgun (WGS) entry which is preliminary data.</text>
</comment>
<protein>
    <submittedName>
        <fullName evidence="1">12234_t:CDS:1</fullName>
    </submittedName>
</protein>
<gene>
    <name evidence="1" type="ORF">GMARGA_LOCUS4274</name>
</gene>
<name>A0ABN7U9R8_GIGMA</name>
<dbReference type="EMBL" id="CAJVQB010001657">
    <property type="protein sequence ID" value="CAG8545009.1"/>
    <property type="molecule type" value="Genomic_DNA"/>
</dbReference>
<dbReference type="Proteomes" id="UP000789901">
    <property type="component" value="Unassembled WGS sequence"/>
</dbReference>
<proteinExistence type="predicted"/>
<organism evidence="1 2">
    <name type="scientific">Gigaspora margarita</name>
    <dbReference type="NCBI Taxonomy" id="4874"/>
    <lineage>
        <taxon>Eukaryota</taxon>
        <taxon>Fungi</taxon>
        <taxon>Fungi incertae sedis</taxon>
        <taxon>Mucoromycota</taxon>
        <taxon>Glomeromycotina</taxon>
        <taxon>Glomeromycetes</taxon>
        <taxon>Diversisporales</taxon>
        <taxon>Gigasporaceae</taxon>
        <taxon>Gigaspora</taxon>
    </lineage>
</organism>
<evidence type="ECO:0000313" key="2">
    <source>
        <dbReference type="Proteomes" id="UP000789901"/>
    </source>
</evidence>
<reference evidence="1 2" key="1">
    <citation type="submission" date="2021-06" db="EMBL/GenBank/DDBJ databases">
        <authorList>
            <person name="Kallberg Y."/>
            <person name="Tangrot J."/>
            <person name="Rosling A."/>
        </authorList>
    </citation>
    <scope>NUCLEOTIDE SEQUENCE [LARGE SCALE GENOMIC DNA]</scope>
    <source>
        <strain evidence="1 2">120-4 pot B 10/14</strain>
    </source>
</reference>
<sequence>MQPINSLSDHFHVYESSPEVSLVEIGSIENETGLSSSSRSSESLSFSDDVDNWNYINFVLYIVRSETINYQGLDKNDILKILALSEDDLQILLEESVKSD</sequence>
<evidence type="ECO:0000313" key="1">
    <source>
        <dbReference type="EMBL" id="CAG8545009.1"/>
    </source>
</evidence>